<comment type="function">
    <text evidence="2">Membrane-anchoring subunit of succinate dehydrogenase (SDH).</text>
</comment>
<proteinExistence type="predicted"/>
<keyword evidence="14" id="KW-0408">Iron</keyword>
<evidence type="ECO:0000256" key="7">
    <source>
        <dbReference type="ARBA" id="ARBA00022448"/>
    </source>
</evidence>
<dbReference type="UniPathway" id="UPA00223"/>
<keyword evidence="18" id="KW-1185">Reference proteome</keyword>
<keyword evidence="7" id="KW-0813">Transport</keyword>
<reference evidence="17 18" key="1">
    <citation type="submission" date="2020-08" db="EMBL/GenBank/DDBJ databases">
        <title>Genomic Encyclopedia of Type Strains, Phase IV (KMG-IV): sequencing the most valuable type-strain genomes for metagenomic binning, comparative biology and taxonomic classification.</title>
        <authorList>
            <person name="Goeker M."/>
        </authorList>
    </citation>
    <scope>NUCLEOTIDE SEQUENCE [LARGE SCALE GENOMIC DNA]</scope>
    <source>
        <strain evidence="17 18">DSM 29050</strain>
    </source>
</reference>
<evidence type="ECO:0000256" key="2">
    <source>
        <dbReference type="ARBA" id="ARBA00004050"/>
    </source>
</evidence>
<dbReference type="GO" id="GO:0006099">
    <property type="term" value="P:tricarboxylic acid cycle"/>
    <property type="evidence" value="ECO:0007669"/>
    <property type="project" value="UniProtKB-UniPathway"/>
</dbReference>
<dbReference type="NCBIfam" id="TIGR02968">
    <property type="entry name" value="succ_dehyd_anc"/>
    <property type="match status" value="1"/>
</dbReference>
<keyword evidence="9" id="KW-0349">Heme</keyword>
<evidence type="ECO:0000313" key="17">
    <source>
        <dbReference type="EMBL" id="MBB3942674.1"/>
    </source>
</evidence>
<evidence type="ECO:0000256" key="13">
    <source>
        <dbReference type="ARBA" id="ARBA00022989"/>
    </source>
</evidence>
<comment type="subcellular location">
    <subcellularLocation>
        <location evidence="3">Membrane</location>
        <topology evidence="3">Multi-pass membrane protein</topology>
    </subcellularLocation>
</comment>
<evidence type="ECO:0000256" key="5">
    <source>
        <dbReference type="ARBA" id="ARBA00011558"/>
    </source>
</evidence>
<comment type="caution">
    <text evidence="17">The sequence shown here is derived from an EMBL/GenBank/DDBJ whole genome shotgun (WGS) entry which is preliminary data.</text>
</comment>
<dbReference type="GO" id="GO:0020037">
    <property type="term" value="F:heme binding"/>
    <property type="evidence" value="ECO:0007669"/>
    <property type="project" value="InterPro"/>
</dbReference>
<dbReference type="InterPro" id="IPR034804">
    <property type="entry name" value="SQR/QFR_C/D"/>
</dbReference>
<evidence type="ECO:0000256" key="16">
    <source>
        <dbReference type="SAM" id="Phobius"/>
    </source>
</evidence>
<evidence type="ECO:0000256" key="15">
    <source>
        <dbReference type="ARBA" id="ARBA00023136"/>
    </source>
</evidence>
<feature type="transmembrane region" description="Helical" evidence="16">
    <location>
        <begin position="99"/>
        <end position="125"/>
    </location>
</feature>
<organism evidence="17 18">
    <name type="scientific">Sphingorhabdus rigui</name>
    <dbReference type="NCBI Taxonomy" id="1282858"/>
    <lineage>
        <taxon>Bacteria</taxon>
        <taxon>Pseudomonadati</taxon>
        <taxon>Pseudomonadota</taxon>
        <taxon>Alphaproteobacteria</taxon>
        <taxon>Sphingomonadales</taxon>
        <taxon>Sphingomonadaceae</taxon>
        <taxon>Sphingorhabdus</taxon>
    </lineage>
</organism>
<evidence type="ECO:0000256" key="1">
    <source>
        <dbReference type="ARBA" id="ARBA00001971"/>
    </source>
</evidence>
<keyword evidence="15 16" id="KW-0472">Membrane</keyword>
<dbReference type="InterPro" id="IPR014312">
    <property type="entry name" value="Succ_DH_anchor"/>
</dbReference>
<protein>
    <recommendedName>
        <fullName evidence="6">Succinate dehydrogenase hydrophobic membrane anchor subunit</fullName>
    </recommendedName>
</protein>
<dbReference type="Proteomes" id="UP000581447">
    <property type="component" value="Unassembled WGS sequence"/>
</dbReference>
<dbReference type="CDD" id="cd03495">
    <property type="entry name" value="SQR_TypeC_SdhD_like"/>
    <property type="match status" value="1"/>
</dbReference>
<name>A0A840B2A3_9SPHN</name>
<keyword evidence="10 16" id="KW-0812">Transmembrane</keyword>
<feature type="transmembrane region" description="Helical" evidence="16">
    <location>
        <begin position="59"/>
        <end position="78"/>
    </location>
</feature>
<evidence type="ECO:0000256" key="4">
    <source>
        <dbReference type="ARBA" id="ARBA00005163"/>
    </source>
</evidence>
<dbReference type="InterPro" id="IPR000701">
    <property type="entry name" value="SuccDH_FuR_B_TM-su"/>
</dbReference>
<dbReference type="EMBL" id="JACIEA010000001">
    <property type="protein sequence ID" value="MBB3942674.1"/>
    <property type="molecule type" value="Genomic_DNA"/>
</dbReference>
<evidence type="ECO:0000256" key="12">
    <source>
        <dbReference type="ARBA" id="ARBA00022982"/>
    </source>
</evidence>
<evidence type="ECO:0000313" key="18">
    <source>
        <dbReference type="Proteomes" id="UP000581447"/>
    </source>
</evidence>
<evidence type="ECO:0000256" key="6">
    <source>
        <dbReference type="ARBA" id="ARBA00019425"/>
    </source>
</evidence>
<sequence>MMDSRTYIGRVRGLGSAKHGGEHWLKQRLTAIGNISLTTWLVVSLLLMPNFDQATLAQWLAQPTVAVPMILMIVNIFSHARLGLQVLIEDYVHDEGLKFGAMALLNFYVVASAVFGIFVVAKLAFTGASA</sequence>
<dbReference type="Pfam" id="PF01127">
    <property type="entry name" value="Sdh_cyt"/>
    <property type="match status" value="1"/>
</dbReference>
<comment type="pathway">
    <text evidence="4">Carbohydrate metabolism; tricarboxylic acid cycle.</text>
</comment>
<accession>A0A840B2A3</accession>
<keyword evidence="11" id="KW-0479">Metal-binding</keyword>
<keyword evidence="8" id="KW-0816">Tricarboxylic acid cycle</keyword>
<dbReference type="Gene3D" id="1.20.1300.10">
    <property type="entry name" value="Fumarate reductase/succinate dehydrogenase, transmembrane subunit"/>
    <property type="match status" value="1"/>
</dbReference>
<dbReference type="GO" id="GO:0016020">
    <property type="term" value="C:membrane"/>
    <property type="evidence" value="ECO:0007669"/>
    <property type="project" value="UniProtKB-SubCell"/>
</dbReference>
<feature type="transmembrane region" description="Helical" evidence="16">
    <location>
        <begin position="29"/>
        <end position="47"/>
    </location>
</feature>
<evidence type="ECO:0000256" key="3">
    <source>
        <dbReference type="ARBA" id="ARBA00004141"/>
    </source>
</evidence>
<dbReference type="GO" id="GO:0046872">
    <property type="term" value="F:metal ion binding"/>
    <property type="evidence" value="ECO:0007669"/>
    <property type="project" value="UniProtKB-KW"/>
</dbReference>
<gene>
    <name evidence="17" type="ORF">GGR91_000896</name>
</gene>
<keyword evidence="13 16" id="KW-1133">Transmembrane helix</keyword>
<evidence type="ECO:0000256" key="9">
    <source>
        <dbReference type="ARBA" id="ARBA00022617"/>
    </source>
</evidence>
<comment type="cofactor">
    <cofactor evidence="1">
        <name>heme</name>
        <dbReference type="ChEBI" id="CHEBI:30413"/>
    </cofactor>
</comment>
<evidence type="ECO:0000256" key="11">
    <source>
        <dbReference type="ARBA" id="ARBA00022723"/>
    </source>
</evidence>
<dbReference type="SUPFAM" id="SSF81343">
    <property type="entry name" value="Fumarate reductase respiratory complex transmembrane subunits"/>
    <property type="match status" value="1"/>
</dbReference>
<evidence type="ECO:0000256" key="8">
    <source>
        <dbReference type="ARBA" id="ARBA00022532"/>
    </source>
</evidence>
<evidence type="ECO:0000256" key="10">
    <source>
        <dbReference type="ARBA" id="ARBA00022692"/>
    </source>
</evidence>
<keyword evidence="12" id="KW-0249">Electron transport</keyword>
<comment type="subunit">
    <text evidence="5">Part of an enzyme complex containing four subunits: a flavoprotein, an iron-sulfur protein, plus two membrane-anchoring proteins, SdhC and SdhD.</text>
</comment>
<evidence type="ECO:0000256" key="14">
    <source>
        <dbReference type="ARBA" id="ARBA00023004"/>
    </source>
</evidence>
<dbReference type="AlphaFoldDB" id="A0A840B2A3"/>